<evidence type="ECO:0000256" key="4">
    <source>
        <dbReference type="ARBA" id="ARBA00022692"/>
    </source>
</evidence>
<dbReference type="PROSITE" id="PS50850">
    <property type="entry name" value="MFS"/>
    <property type="match status" value="1"/>
</dbReference>
<feature type="transmembrane region" description="Helical" evidence="9">
    <location>
        <begin position="481"/>
        <end position="502"/>
    </location>
</feature>
<feature type="transmembrane region" description="Helical" evidence="9">
    <location>
        <begin position="396"/>
        <end position="417"/>
    </location>
</feature>
<feature type="transmembrane region" description="Helical" evidence="9">
    <location>
        <begin position="37"/>
        <end position="57"/>
    </location>
</feature>
<dbReference type="AlphaFoldDB" id="A0A9W8GAC1"/>
<reference evidence="11" key="1">
    <citation type="submission" date="2022-07" db="EMBL/GenBank/DDBJ databases">
        <title>Phylogenomic reconstructions and comparative analyses of Kickxellomycotina fungi.</title>
        <authorList>
            <person name="Reynolds N.K."/>
            <person name="Stajich J.E."/>
            <person name="Barry K."/>
            <person name="Grigoriev I.V."/>
            <person name="Crous P."/>
            <person name="Smith M.E."/>
        </authorList>
    </citation>
    <scope>NUCLEOTIDE SEQUENCE</scope>
    <source>
        <strain evidence="11">CBS 109367</strain>
    </source>
</reference>
<feature type="transmembrane region" description="Helical" evidence="9">
    <location>
        <begin position="367"/>
        <end position="384"/>
    </location>
</feature>
<keyword evidence="5 9" id="KW-1133">Transmembrane helix</keyword>
<evidence type="ECO:0000256" key="3">
    <source>
        <dbReference type="ARBA" id="ARBA00022448"/>
    </source>
</evidence>
<dbReference type="InterPro" id="IPR020846">
    <property type="entry name" value="MFS_dom"/>
</dbReference>
<dbReference type="Proteomes" id="UP001151516">
    <property type="component" value="Unassembled WGS sequence"/>
</dbReference>
<keyword evidence="3" id="KW-0813">Transport</keyword>
<feature type="transmembrane region" description="Helical" evidence="9">
    <location>
        <begin position="802"/>
        <end position="822"/>
    </location>
</feature>
<dbReference type="EMBL" id="JANBTX010000248">
    <property type="protein sequence ID" value="KAJ2683920.1"/>
    <property type="molecule type" value="Genomic_DNA"/>
</dbReference>
<feature type="domain" description="Major facilitator superfamily (MFS) profile" evidence="10">
    <location>
        <begin position="1"/>
        <end position="538"/>
    </location>
</feature>
<evidence type="ECO:0000313" key="11">
    <source>
        <dbReference type="EMBL" id="KAJ2683920.1"/>
    </source>
</evidence>
<comment type="subcellular location">
    <subcellularLocation>
        <location evidence="1">Membrane</location>
        <topology evidence="1">Multi-pass membrane protein</topology>
    </subcellularLocation>
</comment>
<accession>A0A9W8GAC1</accession>
<sequence length="1169" mass="126418">MHVSQSSNGVITTMFGIGGVIGALASGMPSDRFGFRWPFQLMAAILYVVAGIVFYFSKHYYQLLLFRLINGIASGMACTILYTTVGDVYPADLLGFKVAIVLFSNNIAYTIGPVCGQRLFDQYGVRGTASIVIAFGVVEAVLLLTVGEESLTIRRALNASKTPAEFLEQKFSTATAASLSLQSCSVDSISHKGTRTPDRATEAFVQRCPSISSGDEGNAVRMPVWKLLTQLPVLVSTLSIFVATCIQCTLEGLVPLHMIDHFNRSDSTGVTFVIFGLALTIFVPLVGKANDRLIERFGDHVRYHVMLFGSLATIAAILIMALANSYALMMTGYVVLALTNLCMYVPAQSAYGELINCTKTNAMGQTLVNRLIYTLTIACIPDLLQRVLHEPRSSNGVITAAFGVGGLVAGCSIGYISDRTQNRLVPQLVAAALYVVAGIVFFYAKHFHQIVAFRLILGAASSIADTMLFTTVADVYPANLLGFKMAVLFVFDNIGNMLGPLLGGKAYEKMGVGGIAIIAMGLGVAEFLLILIFVRNSLDIRQTLVTNATSSIATSATDLVVIESTIASRRPSTGDHPSKKPDTSVCSSCVSILSSRGAPSDYDTSNLPASKPAIVSTTSNAQSSLQVVRLLLQLPVIGPTVSIFVGTGMQSVIETVFPLRLYDKFGYSPGAIGIAFMIVGGVLILAMPAVGFINDSVISRHGERMRYYTIAIGVLMMFVSLSVTAVAGSYPVLIFGYALFSITSMLVVVPAQSAFGDYINSTGSQAMAQCYSLAWIAEGMANITLPPIASGLYALIGFLRMLLSMSAVLCTICAISVLAFPVHSLKFGLNVPKQGTSTAATRHRDAPKDGEAARPKKSVFAEPEALSCHEDSKPAIAVFTGGSQTRASEKLASELQETDPSVYAYDELYDEISSARDRSKRARKQADDLKPRYMEKILETAKQRQIQQEVVREKMLDKEREKEGDMFADKETFVTNAYKEQKEQRQKLVEDEDKREAAETSANLRGKGPTVAAGFYRGFLDQIDRADISKAVATSDDASQLAHTADRSNGASTGEARKSEVLVAGLNLVENSAKPRHPGASTQSSDTSHNYGKMGTTLPYAEEFRHRASSSRGFYANTVEQNLSSQRAIEDERRVREHEALVKKYARRNDAASVEAARQRYQQRKQQVA</sequence>
<feature type="transmembrane region" description="Helical" evidence="9">
    <location>
        <begin position="732"/>
        <end position="751"/>
    </location>
</feature>
<keyword evidence="4 9" id="KW-0812">Transmembrane</keyword>
<feature type="transmembrane region" description="Helical" evidence="9">
    <location>
        <begin position="301"/>
        <end position="320"/>
    </location>
</feature>
<feature type="transmembrane region" description="Helical" evidence="9">
    <location>
        <begin position="670"/>
        <end position="693"/>
    </location>
</feature>
<evidence type="ECO:0000256" key="5">
    <source>
        <dbReference type="ARBA" id="ARBA00022989"/>
    </source>
</evidence>
<evidence type="ECO:0000256" key="8">
    <source>
        <dbReference type="SAM" id="MobiDB-lite"/>
    </source>
</evidence>
<feature type="transmembrane region" description="Helical" evidence="9">
    <location>
        <begin position="231"/>
        <end position="250"/>
    </location>
</feature>
<dbReference type="OrthoDB" id="5086884at2759"/>
<dbReference type="Pfam" id="PF09745">
    <property type="entry name" value="NSRP1_N"/>
    <property type="match status" value="1"/>
</dbReference>
<comment type="caution">
    <text evidence="11">The sequence shown here is derived from an EMBL/GenBank/DDBJ whole genome shotgun (WGS) entry which is preliminary data.</text>
</comment>
<dbReference type="GO" id="GO:0022857">
    <property type="term" value="F:transmembrane transporter activity"/>
    <property type="evidence" value="ECO:0007669"/>
    <property type="project" value="InterPro"/>
</dbReference>
<evidence type="ECO:0000256" key="6">
    <source>
        <dbReference type="ARBA" id="ARBA00023054"/>
    </source>
</evidence>
<keyword evidence="7 9" id="KW-0472">Membrane</keyword>
<dbReference type="SUPFAM" id="SSF103473">
    <property type="entry name" value="MFS general substrate transporter"/>
    <property type="match status" value="2"/>
</dbReference>
<feature type="transmembrane region" description="Helical" evidence="9">
    <location>
        <begin position="514"/>
        <end position="534"/>
    </location>
</feature>
<name>A0A9W8GAC1_9FUNG</name>
<evidence type="ECO:0000256" key="1">
    <source>
        <dbReference type="ARBA" id="ARBA00004141"/>
    </source>
</evidence>
<feature type="region of interest" description="Disordered" evidence="8">
    <location>
        <begin position="1034"/>
        <end position="1057"/>
    </location>
</feature>
<evidence type="ECO:0000256" key="7">
    <source>
        <dbReference type="ARBA" id="ARBA00023136"/>
    </source>
</evidence>
<dbReference type="PANTHER" id="PTHR23506">
    <property type="entry name" value="GH10249P"/>
    <property type="match status" value="1"/>
</dbReference>
<evidence type="ECO:0000259" key="10">
    <source>
        <dbReference type="PROSITE" id="PS50850"/>
    </source>
</evidence>
<feature type="transmembrane region" description="Helical" evidence="9">
    <location>
        <begin position="6"/>
        <end position="25"/>
    </location>
</feature>
<comment type="similarity">
    <text evidence="2">Belongs to the NSRP1 family.</text>
</comment>
<dbReference type="Pfam" id="PF07690">
    <property type="entry name" value="MFS_1"/>
    <property type="match status" value="2"/>
</dbReference>
<dbReference type="InterPro" id="IPR018612">
    <property type="entry name" value="NSRP1_N"/>
</dbReference>
<dbReference type="PANTHER" id="PTHR23506:SF23">
    <property type="entry name" value="GH10249P"/>
    <property type="match status" value="1"/>
</dbReference>
<feature type="transmembrane region" description="Helical" evidence="9">
    <location>
        <begin position="270"/>
        <end position="289"/>
    </location>
</feature>
<feature type="region of interest" description="Disordered" evidence="8">
    <location>
        <begin position="1147"/>
        <end position="1169"/>
    </location>
</feature>
<dbReference type="GO" id="GO:0016020">
    <property type="term" value="C:membrane"/>
    <property type="evidence" value="ECO:0007669"/>
    <property type="project" value="UniProtKB-SubCell"/>
</dbReference>
<protein>
    <recommendedName>
        <fullName evidence="10">Major facilitator superfamily (MFS) profile domain-containing protein</fullName>
    </recommendedName>
</protein>
<keyword evidence="12" id="KW-1185">Reference proteome</keyword>
<evidence type="ECO:0000256" key="9">
    <source>
        <dbReference type="SAM" id="Phobius"/>
    </source>
</evidence>
<evidence type="ECO:0000313" key="12">
    <source>
        <dbReference type="Proteomes" id="UP001151516"/>
    </source>
</evidence>
<dbReference type="Gene3D" id="1.20.1250.20">
    <property type="entry name" value="MFS general substrate transporter like domains"/>
    <property type="match status" value="2"/>
</dbReference>
<feature type="transmembrane region" description="Helical" evidence="9">
    <location>
        <begin position="705"/>
        <end position="726"/>
    </location>
</feature>
<proteinExistence type="inferred from homology"/>
<feature type="transmembrane region" description="Helical" evidence="9">
    <location>
        <begin position="123"/>
        <end position="146"/>
    </location>
</feature>
<dbReference type="GO" id="GO:0000381">
    <property type="term" value="P:regulation of alternative mRNA splicing, via spliceosome"/>
    <property type="evidence" value="ECO:0007669"/>
    <property type="project" value="InterPro"/>
</dbReference>
<feature type="compositionally biased region" description="Basic and acidic residues" evidence="8">
    <location>
        <begin position="979"/>
        <end position="998"/>
    </location>
</feature>
<keyword evidence="6" id="KW-0175">Coiled coil</keyword>
<feature type="transmembrane region" description="Helical" evidence="9">
    <location>
        <begin position="450"/>
        <end position="469"/>
    </location>
</feature>
<evidence type="ECO:0000256" key="2">
    <source>
        <dbReference type="ARBA" id="ARBA00010126"/>
    </source>
</evidence>
<gene>
    <name evidence="11" type="ORF">IWW39_005214</name>
</gene>
<dbReference type="InterPro" id="IPR011701">
    <property type="entry name" value="MFS"/>
</dbReference>
<feature type="compositionally biased region" description="Basic and acidic residues" evidence="8">
    <location>
        <begin position="842"/>
        <end position="854"/>
    </location>
</feature>
<dbReference type="InterPro" id="IPR050930">
    <property type="entry name" value="MFS_Vesicular_Transporter"/>
</dbReference>
<organism evidence="11 12">
    <name type="scientific">Coemansia spiralis</name>
    <dbReference type="NCBI Taxonomy" id="417178"/>
    <lineage>
        <taxon>Eukaryota</taxon>
        <taxon>Fungi</taxon>
        <taxon>Fungi incertae sedis</taxon>
        <taxon>Zoopagomycota</taxon>
        <taxon>Kickxellomycotina</taxon>
        <taxon>Kickxellomycetes</taxon>
        <taxon>Kickxellales</taxon>
        <taxon>Kickxellaceae</taxon>
        <taxon>Coemansia</taxon>
    </lineage>
</organism>
<feature type="compositionally biased region" description="Polar residues" evidence="8">
    <location>
        <begin position="1036"/>
        <end position="1052"/>
    </location>
</feature>
<feature type="transmembrane region" description="Helical" evidence="9">
    <location>
        <begin position="326"/>
        <end position="346"/>
    </location>
</feature>
<feature type="transmembrane region" description="Helical" evidence="9">
    <location>
        <begin position="63"/>
        <end position="82"/>
    </location>
</feature>
<feature type="transmembrane region" description="Helical" evidence="9">
    <location>
        <begin position="424"/>
        <end position="444"/>
    </location>
</feature>
<feature type="compositionally biased region" description="Polar residues" evidence="8">
    <location>
        <begin position="1080"/>
        <end position="1090"/>
    </location>
</feature>
<feature type="region of interest" description="Disordered" evidence="8">
    <location>
        <begin position="979"/>
        <end position="1004"/>
    </location>
</feature>
<feature type="transmembrane region" description="Helical" evidence="9">
    <location>
        <begin position="630"/>
        <end position="650"/>
    </location>
</feature>
<feature type="region of interest" description="Disordered" evidence="8">
    <location>
        <begin position="1070"/>
        <end position="1092"/>
    </location>
</feature>
<dbReference type="InterPro" id="IPR036259">
    <property type="entry name" value="MFS_trans_sf"/>
</dbReference>
<feature type="region of interest" description="Disordered" evidence="8">
    <location>
        <begin position="836"/>
        <end position="857"/>
    </location>
</feature>